<dbReference type="SUPFAM" id="SSF54695">
    <property type="entry name" value="POZ domain"/>
    <property type="match status" value="1"/>
</dbReference>
<organism evidence="3 4">
    <name type="scientific">Anaeramoeba flamelloides</name>
    <dbReference type="NCBI Taxonomy" id="1746091"/>
    <lineage>
        <taxon>Eukaryota</taxon>
        <taxon>Metamonada</taxon>
        <taxon>Anaeramoebidae</taxon>
        <taxon>Anaeramoeba</taxon>
    </lineage>
</organism>
<comment type="caution">
    <text evidence="3">The sequence shown here is derived from an EMBL/GenBank/DDBJ whole genome shotgun (WGS) entry which is preliminary data.</text>
</comment>
<dbReference type="Gene3D" id="2.130.10.30">
    <property type="entry name" value="Regulator of chromosome condensation 1/beta-lactamase-inhibitor protein II"/>
    <property type="match status" value="1"/>
</dbReference>
<dbReference type="AlphaFoldDB" id="A0AAV7YV63"/>
<dbReference type="Gene3D" id="3.30.710.10">
    <property type="entry name" value="Potassium Channel Kv1.1, Chain A"/>
    <property type="match status" value="1"/>
</dbReference>
<dbReference type="PROSITE" id="PS50097">
    <property type="entry name" value="BTB"/>
    <property type="match status" value="1"/>
</dbReference>
<dbReference type="SMART" id="SM00225">
    <property type="entry name" value="BTB"/>
    <property type="match status" value="1"/>
</dbReference>
<evidence type="ECO:0000256" key="1">
    <source>
        <dbReference type="SAM" id="MobiDB-lite"/>
    </source>
</evidence>
<protein>
    <submittedName>
        <fullName evidence="3">Speckle-type poz protein</fullName>
    </submittedName>
</protein>
<evidence type="ECO:0000313" key="3">
    <source>
        <dbReference type="EMBL" id="KAJ3433681.1"/>
    </source>
</evidence>
<feature type="domain" description="BTB" evidence="2">
    <location>
        <begin position="274"/>
        <end position="366"/>
    </location>
</feature>
<dbReference type="InterPro" id="IPR009091">
    <property type="entry name" value="RCC1/BLIP-II"/>
</dbReference>
<name>A0AAV7YV63_9EUKA</name>
<proteinExistence type="predicted"/>
<dbReference type="InterPro" id="IPR000210">
    <property type="entry name" value="BTB/POZ_dom"/>
</dbReference>
<gene>
    <name evidence="3" type="ORF">M0812_22644</name>
</gene>
<dbReference type="CDD" id="cd18186">
    <property type="entry name" value="BTB_POZ_ZBTB_KLHL-like"/>
    <property type="match status" value="1"/>
</dbReference>
<evidence type="ECO:0000259" key="2">
    <source>
        <dbReference type="PROSITE" id="PS50097"/>
    </source>
</evidence>
<dbReference type="Pfam" id="PF00651">
    <property type="entry name" value="BTB"/>
    <property type="match status" value="1"/>
</dbReference>
<accession>A0AAV7YV63</accession>
<dbReference type="InterPro" id="IPR011333">
    <property type="entry name" value="SKP1/BTB/POZ_sf"/>
</dbReference>
<feature type="region of interest" description="Disordered" evidence="1">
    <location>
        <begin position="282"/>
        <end position="306"/>
    </location>
</feature>
<dbReference type="EMBL" id="JANTQA010000047">
    <property type="protein sequence ID" value="KAJ3433681.1"/>
    <property type="molecule type" value="Genomic_DNA"/>
</dbReference>
<feature type="compositionally biased region" description="Acidic residues" evidence="1">
    <location>
        <begin position="283"/>
        <end position="306"/>
    </location>
</feature>
<reference evidence="3" key="1">
    <citation type="submission" date="2022-08" db="EMBL/GenBank/DDBJ databases">
        <title>Novel sulphate-reducing endosymbionts in the free-living metamonad Anaeramoeba.</title>
        <authorList>
            <person name="Jerlstrom-Hultqvist J."/>
            <person name="Cepicka I."/>
            <person name="Gallot-Lavallee L."/>
            <person name="Salas-Leiva D."/>
            <person name="Curtis B.A."/>
            <person name="Zahonova K."/>
            <person name="Pipaliya S."/>
            <person name="Dacks J."/>
            <person name="Roger A.J."/>
        </authorList>
    </citation>
    <scope>NUCLEOTIDE SEQUENCE</scope>
    <source>
        <strain evidence="3">Busselton2</strain>
    </source>
</reference>
<sequence length="406" mass="47277">MMDSEYLTNIPIGMVIGCWLGNNINTNSKDSSKIDIPINVEDIEDITLTQNSSMILSSEHKVYIAGSVNVQIKKFQLFDFFTDKDPIAISGSQTSILVLTSDEQLYCVPKFHSTTNLEGEITKVTNITSQRQQLQQLHLTLKLEQKISSIFFDYHTNILLCFGTDPLNIDFSLLYKSNQHFADQKIFDIPVHSSVLKMRLNYDLNDGFESIKNNIEKNFTKEETLKLLDWIYDEINIRNLETCEKIKSQFNIDNLLEKTIKQDLIHLYKNEESKDFSLLVKDYDEEDNNDEEGEEEEEEEEEENYEEIPVHKFILIARSGLFREMFKNISENVKSLNSIRDYSRKSVQSIEILIRYFYTDKIELTADDDPALIVEELSDAVEYYQLNPNSTITHELNSIRKQFNLD</sequence>
<evidence type="ECO:0000313" key="4">
    <source>
        <dbReference type="Proteomes" id="UP001146793"/>
    </source>
</evidence>
<dbReference type="SUPFAM" id="SSF50985">
    <property type="entry name" value="RCC1/BLIP-II"/>
    <property type="match status" value="1"/>
</dbReference>
<dbReference type="Proteomes" id="UP001146793">
    <property type="component" value="Unassembled WGS sequence"/>
</dbReference>